<dbReference type="Proteomes" id="UP000288071">
    <property type="component" value="Unassembled WGS sequence"/>
</dbReference>
<feature type="region of interest" description="Disordered" evidence="1">
    <location>
        <begin position="387"/>
        <end position="434"/>
    </location>
</feature>
<accession>A0A443LMC1</accession>
<keyword evidence="3" id="KW-1185">Reference proteome</keyword>
<gene>
    <name evidence="2" type="ORF">EOW66_15250</name>
</gene>
<protein>
    <submittedName>
        <fullName evidence="2">Phage portal protein</fullName>
    </submittedName>
</protein>
<dbReference type="NCBIfam" id="TIGR01537">
    <property type="entry name" value="portal_HK97"/>
    <property type="match status" value="1"/>
</dbReference>
<dbReference type="AlphaFoldDB" id="A0A443LMC1"/>
<name>A0A443LMC1_9RHOB</name>
<feature type="compositionally biased region" description="Basic and acidic residues" evidence="1">
    <location>
        <begin position="418"/>
        <end position="434"/>
    </location>
</feature>
<evidence type="ECO:0000313" key="3">
    <source>
        <dbReference type="Proteomes" id="UP000288071"/>
    </source>
</evidence>
<proteinExistence type="predicted"/>
<dbReference type="Pfam" id="PF04860">
    <property type="entry name" value="Phage_portal"/>
    <property type="match status" value="1"/>
</dbReference>
<reference evidence="2 3" key="1">
    <citation type="submission" date="2019-01" db="EMBL/GenBank/DDBJ databases">
        <title>Sinorhodobacter populi sp. nov. isolated from the symptomatic bark tissue of Populus euramericana canker.</title>
        <authorList>
            <person name="Xu G."/>
        </authorList>
    </citation>
    <scope>NUCLEOTIDE SEQUENCE [LARGE SCALE GENOMIC DNA]</scope>
    <source>
        <strain evidence="2 3">CGMCC 1.12963</strain>
    </source>
</reference>
<comment type="caution">
    <text evidence="2">The sequence shown here is derived from an EMBL/GenBank/DDBJ whole genome shotgun (WGS) entry which is preliminary data.</text>
</comment>
<reference evidence="3" key="2">
    <citation type="submission" date="2019-01" db="EMBL/GenBank/DDBJ databases">
        <title>Sinorhodobacter populi sp. nov. isolated from the symptomatic bark tissue of Populus euramericana canker.</title>
        <authorList>
            <person name="Li Y."/>
        </authorList>
    </citation>
    <scope>NUCLEOTIDE SEQUENCE [LARGE SCALE GENOMIC DNA]</scope>
    <source>
        <strain evidence="3">CGMCC 1.12963</strain>
    </source>
</reference>
<dbReference type="RefSeq" id="WP_128157159.1">
    <property type="nucleotide sequence ID" value="NZ_JBHSOM010000008.1"/>
</dbReference>
<evidence type="ECO:0000313" key="2">
    <source>
        <dbReference type="EMBL" id="RWR50357.1"/>
    </source>
</evidence>
<evidence type="ECO:0000256" key="1">
    <source>
        <dbReference type="SAM" id="MobiDB-lite"/>
    </source>
</evidence>
<dbReference type="EMBL" id="SAVA01000009">
    <property type="protein sequence ID" value="RWR50357.1"/>
    <property type="molecule type" value="Genomic_DNA"/>
</dbReference>
<dbReference type="InterPro" id="IPR006944">
    <property type="entry name" value="Phage/GTA_portal"/>
</dbReference>
<dbReference type="InterPro" id="IPR006427">
    <property type="entry name" value="Portal_HK97"/>
</dbReference>
<sequence length="434" mass="46875">MSLIRRIFGGAAAGPALAPLPAARTEPPVTAVASLEPSGTVEPRAWLSELGWSAPSRVKGLPRVSAVLAERHATVSACCNVIAGDVSKVPLKIWRKHPDGREERIRGHRLAYLLNVEASPGVPASVLRYALAYAFALRGNAFAFAPREGGGEVELIETVAEEGVARLRNGRSRFYDFEDGAGMRRRVSSRAMVHLRHMSKDGWSGRSPIEVAAESMGLALAGQESAGRILTGSTMRAVIKMEDVYDDDEAWRRNARRIRNAIVDPEANGFPILGAQDAVEVLDLKAGDQELLASRKMDREQICAIYRVPPAKVGILEGGLKANVEQAAIDYLTDCLMYWAGMVETQMALALLTDAEREAGMVLRHDFGALLRPTTKERYEALKSAVGGPFMTPNEARQKEGLAPQADGDRLNPAANMTRKDGAPDRTSKEGGGA</sequence>
<organism evidence="2 3">
    <name type="scientific">Paenirhodobacter huangdaonensis</name>
    <dbReference type="NCBI Taxonomy" id="2501515"/>
    <lineage>
        <taxon>Bacteria</taxon>
        <taxon>Pseudomonadati</taxon>
        <taxon>Pseudomonadota</taxon>
        <taxon>Alphaproteobacteria</taxon>
        <taxon>Rhodobacterales</taxon>
        <taxon>Rhodobacter group</taxon>
        <taxon>Paenirhodobacter</taxon>
    </lineage>
</organism>